<reference evidence="2" key="1">
    <citation type="submission" date="2016-10" db="EMBL/GenBank/DDBJ databases">
        <authorList>
            <person name="Varghese N."/>
            <person name="Submissions S."/>
        </authorList>
    </citation>
    <scope>NUCLEOTIDE SEQUENCE [LARGE SCALE GENOMIC DNA]</scope>
    <source>
        <strain evidence="2">CGMCC 1.10789</strain>
    </source>
</reference>
<sequence length="46" mass="4666">MCESPCGPGRRAGPALAACGRGPGRYCGAAIRVARYGKEDEDGPDA</sequence>
<keyword evidence="2" id="KW-1185">Reference proteome</keyword>
<name>A0A1G9FL39_9RHOB</name>
<evidence type="ECO:0000313" key="2">
    <source>
        <dbReference type="Proteomes" id="UP000199328"/>
    </source>
</evidence>
<dbReference type="AlphaFoldDB" id="A0A1G9FL39"/>
<gene>
    <name evidence="1" type="ORF">SAMN05216257_105246</name>
</gene>
<dbReference type="EMBL" id="FNFV01000005">
    <property type="protein sequence ID" value="SDK89104.1"/>
    <property type="molecule type" value="Genomic_DNA"/>
</dbReference>
<organism evidence="1 2">
    <name type="scientific">Meinhardsimonia xiamenensis</name>
    <dbReference type="NCBI Taxonomy" id="990712"/>
    <lineage>
        <taxon>Bacteria</taxon>
        <taxon>Pseudomonadati</taxon>
        <taxon>Pseudomonadota</taxon>
        <taxon>Alphaproteobacteria</taxon>
        <taxon>Rhodobacterales</taxon>
        <taxon>Paracoccaceae</taxon>
        <taxon>Meinhardsimonia</taxon>
    </lineage>
</organism>
<proteinExistence type="predicted"/>
<dbReference type="STRING" id="990712.SAMN05216257_105246"/>
<protein>
    <submittedName>
        <fullName evidence="1">Uncharacterized protein</fullName>
    </submittedName>
</protein>
<dbReference type="Proteomes" id="UP000199328">
    <property type="component" value="Unassembled WGS sequence"/>
</dbReference>
<accession>A0A1G9FL39</accession>
<evidence type="ECO:0000313" key="1">
    <source>
        <dbReference type="EMBL" id="SDK89104.1"/>
    </source>
</evidence>